<gene>
    <name evidence="3" type="ORF">HKI87_04g33640</name>
</gene>
<dbReference type="SMART" id="SM00513">
    <property type="entry name" value="SAP"/>
    <property type="match status" value="1"/>
</dbReference>
<proteinExistence type="predicted"/>
<feature type="region of interest" description="Disordered" evidence="1">
    <location>
        <begin position="80"/>
        <end position="114"/>
    </location>
</feature>
<dbReference type="PROSITE" id="PS50800">
    <property type="entry name" value="SAP"/>
    <property type="match status" value="1"/>
</dbReference>
<dbReference type="AlphaFoldDB" id="A0AAX4P6K1"/>
<protein>
    <submittedName>
        <fullName evidence="3">SAP domain-containing protein</fullName>
    </submittedName>
</protein>
<reference evidence="3 4" key="1">
    <citation type="submission" date="2024-03" db="EMBL/GenBank/DDBJ databases">
        <title>Complete genome sequence of the green alga Chloropicon roscoffensis RCC1871.</title>
        <authorList>
            <person name="Lemieux C."/>
            <person name="Pombert J.-F."/>
            <person name="Otis C."/>
            <person name="Turmel M."/>
        </authorList>
    </citation>
    <scope>NUCLEOTIDE SEQUENCE [LARGE SCALE GENOMIC DNA]</scope>
    <source>
        <strain evidence="3 4">RCC1871</strain>
    </source>
</reference>
<evidence type="ECO:0000256" key="1">
    <source>
        <dbReference type="SAM" id="MobiDB-lite"/>
    </source>
</evidence>
<dbReference type="EMBL" id="CP151504">
    <property type="protein sequence ID" value="WZN61829.1"/>
    <property type="molecule type" value="Genomic_DNA"/>
</dbReference>
<feature type="compositionally biased region" description="Basic and acidic residues" evidence="1">
    <location>
        <begin position="80"/>
        <end position="89"/>
    </location>
</feature>
<evidence type="ECO:0000313" key="4">
    <source>
        <dbReference type="Proteomes" id="UP001472866"/>
    </source>
</evidence>
<evidence type="ECO:0000259" key="2">
    <source>
        <dbReference type="PROSITE" id="PS50800"/>
    </source>
</evidence>
<evidence type="ECO:0000313" key="3">
    <source>
        <dbReference type="EMBL" id="WZN61829.1"/>
    </source>
</evidence>
<feature type="domain" description="SAP" evidence="2">
    <location>
        <begin position="118"/>
        <end position="152"/>
    </location>
</feature>
<dbReference type="InterPro" id="IPR036361">
    <property type="entry name" value="SAP_dom_sf"/>
</dbReference>
<dbReference type="Pfam" id="PF02037">
    <property type="entry name" value="SAP"/>
    <property type="match status" value="1"/>
</dbReference>
<dbReference type="InterPro" id="IPR003034">
    <property type="entry name" value="SAP_dom"/>
</dbReference>
<sequence length="548" mass="60281">MGLARAAGCGTTHGAEARAGLRGACRRASPRDAFASSSRRYNFGLVRGWARWRKSVAPVRATSSDEDDWDEIDKLMRELEEEERRRGGDADASSSFAQASDHADPAVQDPTPAGKDELQRLTVSELKERLRTLGLPVSGRKAVLVERLLSASSASTTAASVDRPISGDIFSSWDEVQGAAGSGSFDEDGGNFDGGNFGPPADPLFADAALEIKPADASLRAVSSHYDKDFVAVVSADGGEVYRSRVPANPEAMLRGYESLPEGYTWRATDALDQDLQSHAEKFPSHEVFSLSGDTDFLVRCRGGEEKGRLWLDLTDVYVFHKPTGVYCRPQCEGDFSVLEETEFSEYYAYPIASWFPGDALKGRDPAQEIIKIVLVQVKSSDLLEVSEEGEEEEAAHGEGFELDISRSFVLDGQDVKLQGMRSPRDQLMIDYESRRSGKSGSLTTQRWNAFSFPKPFVLSFNGGGDAAEDGGQAFGLCVSEHAGLSLQRWESMRDPTEVVEERMRVEEAGRQKQQFIEEDSPFEFLGKFSGRDVDEEWKRLGLDRESA</sequence>
<feature type="compositionally biased region" description="Low complexity" evidence="1">
    <location>
        <begin position="90"/>
        <end position="100"/>
    </location>
</feature>
<dbReference type="Proteomes" id="UP001472866">
    <property type="component" value="Chromosome 04"/>
</dbReference>
<organism evidence="3 4">
    <name type="scientific">Chloropicon roscoffensis</name>
    <dbReference type="NCBI Taxonomy" id="1461544"/>
    <lineage>
        <taxon>Eukaryota</taxon>
        <taxon>Viridiplantae</taxon>
        <taxon>Chlorophyta</taxon>
        <taxon>Chloropicophyceae</taxon>
        <taxon>Chloropicales</taxon>
        <taxon>Chloropicaceae</taxon>
        <taxon>Chloropicon</taxon>
    </lineage>
</organism>
<dbReference type="Gene3D" id="1.10.720.30">
    <property type="entry name" value="SAP domain"/>
    <property type="match status" value="1"/>
</dbReference>
<dbReference type="SUPFAM" id="SSF68906">
    <property type="entry name" value="SAP domain"/>
    <property type="match status" value="1"/>
</dbReference>
<accession>A0AAX4P6K1</accession>
<name>A0AAX4P6K1_9CHLO</name>
<keyword evidence="4" id="KW-1185">Reference proteome</keyword>